<feature type="domain" description="Rhodanese" evidence="1">
    <location>
        <begin position="17"/>
        <end position="111"/>
    </location>
</feature>
<dbReference type="Proteomes" id="UP000180175">
    <property type="component" value="Chromosome"/>
</dbReference>
<accession>A0A7S7RAR0</accession>
<proteinExistence type="predicted"/>
<dbReference type="SUPFAM" id="SSF52821">
    <property type="entry name" value="Rhodanese/Cell cycle control phosphatase"/>
    <property type="match status" value="1"/>
</dbReference>
<dbReference type="InterPro" id="IPR050229">
    <property type="entry name" value="GlpE_sulfurtransferase"/>
</dbReference>
<sequence>MPIRMISAAELREKLKKEENVFLLDVRAKEKFSQFHIEDPRLEVRNIVKTEIFKAEASTEDKIQFLPDDKEVIVTCTTGNSATKCAKILADKDYNVVVLEGGITAWKKLIKENE</sequence>
<name>A0A7S7RAR0_9BACI</name>
<evidence type="ECO:0000259" key="1">
    <source>
        <dbReference type="PROSITE" id="PS50206"/>
    </source>
</evidence>
<organism evidence="2 3">
    <name type="scientific">Anaerobacillus isosaccharinicus</name>
    <dbReference type="NCBI Taxonomy" id="1532552"/>
    <lineage>
        <taxon>Bacteria</taxon>
        <taxon>Bacillati</taxon>
        <taxon>Bacillota</taxon>
        <taxon>Bacilli</taxon>
        <taxon>Bacillales</taxon>
        <taxon>Bacillaceae</taxon>
        <taxon>Anaerobacillus</taxon>
    </lineage>
</organism>
<evidence type="ECO:0000313" key="2">
    <source>
        <dbReference type="EMBL" id="QOY35136.1"/>
    </source>
</evidence>
<protein>
    <submittedName>
        <fullName evidence="2">Rhodanese-like domain-containing protein</fullName>
    </submittedName>
</protein>
<dbReference type="AlphaFoldDB" id="A0A7S7RAR0"/>
<dbReference type="PROSITE" id="PS50206">
    <property type="entry name" value="RHODANESE_3"/>
    <property type="match status" value="1"/>
</dbReference>
<keyword evidence="3" id="KW-1185">Reference proteome</keyword>
<reference evidence="2 3" key="2">
    <citation type="journal article" date="2019" name="Int. J. Syst. Evol. Microbiol.">
        <title>Anaerobacillus isosaccharinicus sp. nov., an alkaliphilic bacterium which degrades isosaccharinic acid.</title>
        <authorList>
            <person name="Bassil N.M."/>
            <person name="Lloyd J.R."/>
        </authorList>
    </citation>
    <scope>NUCLEOTIDE SEQUENCE [LARGE SCALE GENOMIC DNA]</scope>
    <source>
        <strain evidence="2 3">NB2006</strain>
    </source>
</reference>
<evidence type="ECO:0000313" key="3">
    <source>
        <dbReference type="Proteomes" id="UP000180175"/>
    </source>
</evidence>
<reference evidence="2 3" key="1">
    <citation type="journal article" date="2017" name="Genome Announc.">
        <title>Draft Genome Sequences of Four Alkaliphilic Bacteria Belonging to the Anaerobacillus Genus.</title>
        <authorList>
            <person name="Bassil N.M."/>
            <person name="Lloyd J.R."/>
        </authorList>
    </citation>
    <scope>NUCLEOTIDE SEQUENCE [LARGE SCALE GENOMIC DNA]</scope>
    <source>
        <strain evidence="2 3">NB2006</strain>
    </source>
</reference>
<dbReference type="Gene3D" id="3.40.250.10">
    <property type="entry name" value="Rhodanese-like domain"/>
    <property type="match status" value="1"/>
</dbReference>
<dbReference type="SMART" id="SM00450">
    <property type="entry name" value="RHOD"/>
    <property type="match status" value="1"/>
</dbReference>
<gene>
    <name evidence="2" type="ORF">AWH56_020910</name>
</gene>
<dbReference type="Pfam" id="PF00581">
    <property type="entry name" value="Rhodanese"/>
    <property type="match status" value="1"/>
</dbReference>
<dbReference type="PANTHER" id="PTHR43031">
    <property type="entry name" value="FAD-DEPENDENT OXIDOREDUCTASE"/>
    <property type="match status" value="1"/>
</dbReference>
<dbReference type="PANTHER" id="PTHR43031:SF16">
    <property type="entry name" value="OXIDOREDUCTASE"/>
    <property type="match status" value="1"/>
</dbReference>
<dbReference type="KEGG" id="aia:AWH56_020910"/>
<dbReference type="InterPro" id="IPR001763">
    <property type="entry name" value="Rhodanese-like_dom"/>
</dbReference>
<dbReference type="CDD" id="cd00158">
    <property type="entry name" value="RHOD"/>
    <property type="match status" value="1"/>
</dbReference>
<dbReference type="RefSeq" id="WP_182080877.1">
    <property type="nucleotide sequence ID" value="NZ_CP063356.2"/>
</dbReference>
<dbReference type="EMBL" id="CP063356">
    <property type="protein sequence ID" value="QOY35136.1"/>
    <property type="molecule type" value="Genomic_DNA"/>
</dbReference>
<dbReference type="InterPro" id="IPR036873">
    <property type="entry name" value="Rhodanese-like_dom_sf"/>
</dbReference>